<evidence type="ECO:0000256" key="11">
    <source>
        <dbReference type="ARBA" id="ARBA00075603"/>
    </source>
</evidence>
<evidence type="ECO:0000256" key="12">
    <source>
        <dbReference type="RuleBase" id="RU362125"/>
    </source>
</evidence>
<evidence type="ECO:0000256" key="10">
    <source>
        <dbReference type="ARBA" id="ARBA00072305"/>
    </source>
</evidence>
<evidence type="ECO:0000259" key="15">
    <source>
        <dbReference type="Pfam" id="PF02771"/>
    </source>
</evidence>
<dbReference type="Pfam" id="PF02771">
    <property type="entry name" value="Acyl-CoA_dh_N"/>
    <property type="match status" value="1"/>
</dbReference>
<name>A0A239KQT7_9RHOB</name>
<dbReference type="SUPFAM" id="SSF47203">
    <property type="entry name" value="Acyl-CoA dehydrogenase C-terminal domain-like"/>
    <property type="match status" value="1"/>
</dbReference>
<evidence type="ECO:0000256" key="3">
    <source>
        <dbReference type="ARBA" id="ARBA00022630"/>
    </source>
</evidence>
<dbReference type="OrthoDB" id="9775090at2"/>
<dbReference type="InterPro" id="IPR009075">
    <property type="entry name" value="AcylCo_DH/oxidase_C"/>
</dbReference>
<keyword evidence="5 12" id="KW-0560">Oxidoreductase</keyword>
<dbReference type="PIRSF" id="PIRSF016578">
    <property type="entry name" value="HsaA"/>
    <property type="match status" value="1"/>
</dbReference>
<organism evidence="16 17">
    <name type="scientific">Antarctobacter heliothermus</name>
    <dbReference type="NCBI Taxonomy" id="74033"/>
    <lineage>
        <taxon>Bacteria</taxon>
        <taxon>Pseudomonadati</taxon>
        <taxon>Pseudomonadota</taxon>
        <taxon>Alphaproteobacteria</taxon>
        <taxon>Rhodobacterales</taxon>
        <taxon>Roseobacteraceae</taxon>
        <taxon>Antarctobacter</taxon>
    </lineage>
</organism>
<feature type="domain" description="Acyl-CoA dehydrogenase/oxidase N-terminal" evidence="15">
    <location>
        <begin position="4"/>
        <end position="114"/>
    </location>
</feature>
<dbReference type="FunFam" id="2.40.110.10:FF:000001">
    <property type="entry name" value="Acyl-CoA dehydrogenase, mitochondrial"/>
    <property type="match status" value="1"/>
</dbReference>
<dbReference type="FunFam" id="1.10.540.10:FF:000002">
    <property type="entry name" value="Acyl-CoA dehydrogenase FadE19"/>
    <property type="match status" value="1"/>
</dbReference>
<dbReference type="InterPro" id="IPR009100">
    <property type="entry name" value="AcylCoA_DH/oxidase_NM_dom_sf"/>
</dbReference>
<comment type="similarity">
    <text evidence="2 12">Belongs to the acyl-CoA dehydrogenase family.</text>
</comment>
<dbReference type="EC" id="1.3.8.10" evidence="7"/>
<evidence type="ECO:0000256" key="5">
    <source>
        <dbReference type="ARBA" id="ARBA00023002"/>
    </source>
</evidence>
<dbReference type="Pfam" id="PF00441">
    <property type="entry name" value="Acyl-CoA_dh_1"/>
    <property type="match status" value="1"/>
</dbReference>
<evidence type="ECO:0000256" key="8">
    <source>
        <dbReference type="ARBA" id="ARBA00066461"/>
    </source>
</evidence>
<evidence type="ECO:0000256" key="2">
    <source>
        <dbReference type="ARBA" id="ARBA00009347"/>
    </source>
</evidence>
<dbReference type="InterPro" id="IPR013786">
    <property type="entry name" value="AcylCoA_DH/ox_N"/>
</dbReference>
<dbReference type="Pfam" id="PF02770">
    <property type="entry name" value="Acyl-CoA_dh_M"/>
    <property type="match status" value="1"/>
</dbReference>
<dbReference type="Proteomes" id="UP000198440">
    <property type="component" value="Unassembled WGS sequence"/>
</dbReference>
<dbReference type="SUPFAM" id="SSF56645">
    <property type="entry name" value="Acyl-CoA dehydrogenase NM domain-like"/>
    <property type="match status" value="1"/>
</dbReference>
<dbReference type="Gene3D" id="2.40.110.10">
    <property type="entry name" value="Butyryl-CoA Dehydrogenase, subunit A, domain 2"/>
    <property type="match status" value="1"/>
</dbReference>
<dbReference type="Gene3D" id="1.10.540.10">
    <property type="entry name" value="Acyl-CoA dehydrogenase/oxidase, N-terminal domain"/>
    <property type="match status" value="1"/>
</dbReference>
<dbReference type="InterPro" id="IPR037069">
    <property type="entry name" value="AcylCoA_DH/ox_N_sf"/>
</dbReference>
<dbReference type="InterPro" id="IPR006089">
    <property type="entry name" value="Acyl-CoA_DH_CS"/>
</dbReference>
<comment type="catalytic activity">
    <reaction evidence="6">
        <text>3-sulfinopropanoyl-CoA + H2O = propanoyl-CoA + sulfite + H(+)</text>
        <dbReference type="Rhea" id="RHEA:41624"/>
        <dbReference type="ChEBI" id="CHEBI:15377"/>
        <dbReference type="ChEBI" id="CHEBI:15378"/>
        <dbReference type="ChEBI" id="CHEBI:17359"/>
        <dbReference type="ChEBI" id="CHEBI:57392"/>
        <dbReference type="ChEBI" id="CHEBI:78349"/>
        <dbReference type="EC" id="3.13.1.4"/>
    </reaction>
    <physiologicalReaction direction="left-to-right" evidence="6">
        <dbReference type="Rhea" id="RHEA:41625"/>
    </physiologicalReaction>
</comment>
<reference evidence="16 17" key="1">
    <citation type="submission" date="2017-06" db="EMBL/GenBank/DDBJ databases">
        <authorList>
            <person name="Kim H.J."/>
            <person name="Triplett B.A."/>
        </authorList>
    </citation>
    <scope>NUCLEOTIDE SEQUENCE [LARGE SCALE GENOMIC DNA]</scope>
    <source>
        <strain evidence="16 17">DSM 11445</strain>
    </source>
</reference>
<dbReference type="InterPro" id="IPR046373">
    <property type="entry name" value="Acyl-CoA_Oxase/DH_mid-dom_sf"/>
</dbReference>
<protein>
    <recommendedName>
        <fullName evidence="9">3-sulfinopropanoyl-CoA desulfinase</fullName>
        <ecNumber evidence="7">1.3.8.10</ecNumber>
        <ecNumber evidence="8">3.13.1.4</ecNumber>
    </recommendedName>
    <alternativeName>
        <fullName evidence="11">3-sulfinopropionyl coenzyme A desulfinase</fullName>
    </alternativeName>
    <alternativeName>
        <fullName evidence="10">Cyclohex-1-ene-1-carbonyl-CoA dehydrogenase</fullName>
    </alternativeName>
</protein>
<dbReference type="InterPro" id="IPR006091">
    <property type="entry name" value="Acyl-CoA_Oxase/DH_mid-dom"/>
</dbReference>
<dbReference type="PANTHER" id="PTHR43884">
    <property type="entry name" value="ACYL-COA DEHYDROGENASE"/>
    <property type="match status" value="1"/>
</dbReference>
<evidence type="ECO:0000256" key="1">
    <source>
        <dbReference type="ARBA" id="ARBA00001974"/>
    </source>
</evidence>
<evidence type="ECO:0000313" key="16">
    <source>
        <dbReference type="EMBL" id="SNT20757.1"/>
    </source>
</evidence>
<sequence>MFLTDMHAQVRDMTRQFAQEVIRPVAEDLDREERFPAELYDQMGELGLFGISVPESMGGPGFDTVTYALVMEELSRGYASVADQCGLVELLSTLLVTHGTDAQRGQWLGPLLSAKLRGAYCITEAEAGTDVSGIRSTAVKDGDGWVLNGGKIWIHNAPVADVAFVLARTDPEAGHRGMSIFIVDLHADGVSRGPKEHKMGQRASQVGALNFDNVRLSAESLLGVEGRGFHMMMSVLDKGRVGIASLAVGIGQAGLEAAVDYAKQRKQFKKPIAEFQGVQWLLADIAKDVEAARLLVLNAAHKIDTGADATKFCSMAKCFAGDMAVARTADAVQVFGGSGYMRGFEVERLYRDAKITQIYEGTNQIQRMIIARELLAKGAVA</sequence>
<dbReference type="GO" id="GO:0050660">
    <property type="term" value="F:flavin adenine dinucleotide binding"/>
    <property type="evidence" value="ECO:0007669"/>
    <property type="project" value="InterPro"/>
</dbReference>
<comment type="cofactor">
    <cofactor evidence="1 12">
        <name>FAD</name>
        <dbReference type="ChEBI" id="CHEBI:57692"/>
    </cofactor>
</comment>
<evidence type="ECO:0000256" key="9">
    <source>
        <dbReference type="ARBA" id="ARBA00068311"/>
    </source>
</evidence>
<dbReference type="InterPro" id="IPR036250">
    <property type="entry name" value="AcylCo_DH-like_C"/>
</dbReference>
<dbReference type="AlphaFoldDB" id="A0A239KQT7"/>
<proteinExistence type="inferred from homology"/>
<evidence type="ECO:0000313" key="17">
    <source>
        <dbReference type="Proteomes" id="UP000198440"/>
    </source>
</evidence>
<evidence type="ECO:0000259" key="13">
    <source>
        <dbReference type="Pfam" id="PF00441"/>
    </source>
</evidence>
<feature type="domain" description="Acyl-CoA oxidase/dehydrogenase middle" evidence="14">
    <location>
        <begin position="119"/>
        <end position="214"/>
    </location>
</feature>
<dbReference type="Gene3D" id="1.20.140.10">
    <property type="entry name" value="Butyryl-CoA Dehydrogenase, subunit A, domain 3"/>
    <property type="match status" value="1"/>
</dbReference>
<dbReference type="GO" id="GO:0003995">
    <property type="term" value="F:acyl-CoA dehydrogenase activity"/>
    <property type="evidence" value="ECO:0007669"/>
    <property type="project" value="InterPro"/>
</dbReference>
<feature type="domain" description="Acyl-CoA dehydrogenase/oxidase C-terminal" evidence="13">
    <location>
        <begin position="226"/>
        <end position="375"/>
    </location>
</feature>
<evidence type="ECO:0000256" key="4">
    <source>
        <dbReference type="ARBA" id="ARBA00022827"/>
    </source>
</evidence>
<evidence type="ECO:0000256" key="7">
    <source>
        <dbReference type="ARBA" id="ARBA00066362"/>
    </source>
</evidence>
<dbReference type="PANTHER" id="PTHR43884:SF12">
    <property type="entry name" value="ISOVALERYL-COA DEHYDROGENASE, MITOCHONDRIAL-RELATED"/>
    <property type="match status" value="1"/>
</dbReference>
<accession>A0A239KQT7</accession>
<keyword evidence="3 12" id="KW-0285">Flavoprotein</keyword>
<evidence type="ECO:0000259" key="14">
    <source>
        <dbReference type="Pfam" id="PF02770"/>
    </source>
</evidence>
<dbReference type="FunFam" id="1.20.140.10:FF:000004">
    <property type="entry name" value="Acyl-CoA dehydrogenase FadE25"/>
    <property type="match status" value="1"/>
</dbReference>
<dbReference type="RefSeq" id="WP_089280079.1">
    <property type="nucleotide sequence ID" value="NZ_FZON01000070.1"/>
</dbReference>
<dbReference type="EMBL" id="FZON01000070">
    <property type="protein sequence ID" value="SNT20757.1"/>
    <property type="molecule type" value="Genomic_DNA"/>
</dbReference>
<dbReference type="EC" id="3.13.1.4" evidence="8"/>
<gene>
    <name evidence="16" type="ORF">SAMN04488078_10708</name>
</gene>
<keyword evidence="4 12" id="KW-0274">FAD</keyword>
<dbReference type="PROSITE" id="PS00072">
    <property type="entry name" value="ACYL_COA_DH_1"/>
    <property type="match status" value="1"/>
</dbReference>
<evidence type="ECO:0000256" key="6">
    <source>
        <dbReference type="ARBA" id="ARBA00052938"/>
    </source>
</evidence>